<dbReference type="InterPro" id="IPR013216">
    <property type="entry name" value="Methyltransf_11"/>
</dbReference>
<keyword evidence="3" id="KW-1185">Reference proteome</keyword>
<dbReference type="AlphaFoldDB" id="A0A8F9XFJ2"/>
<dbReference type="Proteomes" id="UP000825051">
    <property type="component" value="Chromosome"/>
</dbReference>
<protein>
    <submittedName>
        <fullName evidence="2">Class I SAM-dependent methyltransferase</fullName>
    </submittedName>
</protein>
<name>A0A8F9XFJ2_9BACT</name>
<proteinExistence type="predicted"/>
<dbReference type="SUPFAM" id="SSF53335">
    <property type="entry name" value="S-adenosyl-L-methionine-dependent methyltransferases"/>
    <property type="match status" value="1"/>
</dbReference>
<dbReference type="Pfam" id="PF08241">
    <property type="entry name" value="Methyltransf_11"/>
    <property type="match status" value="1"/>
</dbReference>
<gene>
    <name evidence="2" type="ORF">K0B96_12670</name>
</gene>
<accession>A0A8F9XFJ2</accession>
<dbReference type="GO" id="GO:0032259">
    <property type="term" value="P:methylation"/>
    <property type="evidence" value="ECO:0007669"/>
    <property type="project" value="UniProtKB-KW"/>
</dbReference>
<evidence type="ECO:0000259" key="1">
    <source>
        <dbReference type="Pfam" id="PF08241"/>
    </source>
</evidence>
<dbReference type="InterPro" id="IPR029063">
    <property type="entry name" value="SAM-dependent_MTases_sf"/>
</dbReference>
<dbReference type="EMBL" id="CP080507">
    <property type="protein sequence ID" value="QYM78157.1"/>
    <property type="molecule type" value="Genomic_DNA"/>
</dbReference>
<feature type="domain" description="Methyltransferase type 11" evidence="1">
    <location>
        <begin position="119"/>
        <end position="175"/>
    </location>
</feature>
<evidence type="ECO:0000313" key="3">
    <source>
        <dbReference type="Proteomes" id="UP000825051"/>
    </source>
</evidence>
<sequence length="241" mass="27147">MKFFEANELGGECAAALASYDAFVRGKVGADYSFPLRMRDWELWQVLRRLPGGETKVGAMLDTGAFNTYLGLWLAERSERVVVSDIYGARLRKGMLRALGVLPRKQNEAPFWTWRRTMKAAAPRLEIRPVDLTAMADADGTFDAIVSVSVIEHIPNVERALAEMYRCLKPGGRMLLTTDCDRDGKAYADGVRYFSPAELERLFAPYPVVSERRAPDFAERNWCYGRGRPVVTVFVEIQKPG</sequence>
<dbReference type="KEGG" id="ole:K0B96_12670"/>
<evidence type="ECO:0000313" key="2">
    <source>
        <dbReference type="EMBL" id="QYM78157.1"/>
    </source>
</evidence>
<dbReference type="GO" id="GO:0008757">
    <property type="term" value="F:S-adenosylmethionine-dependent methyltransferase activity"/>
    <property type="evidence" value="ECO:0007669"/>
    <property type="project" value="InterPro"/>
</dbReference>
<dbReference type="RefSeq" id="WP_220161261.1">
    <property type="nucleotide sequence ID" value="NZ_CP080507.1"/>
</dbReference>
<organism evidence="2 3">
    <name type="scientific">Horticoccus luteus</name>
    <dbReference type="NCBI Taxonomy" id="2862869"/>
    <lineage>
        <taxon>Bacteria</taxon>
        <taxon>Pseudomonadati</taxon>
        <taxon>Verrucomicrobiota</taxon>
        <taxon>Opitutia</taxon>
        <taxon>Opitutales</taxon>
        <taxon>Opitutaceae</taxon>
        <taxon>Horticoccus</taxon>
    </lineage>
</organism>
<keyword evidence="2" id="KW-0808">Transferase</keyword>
<dbReference type="CDD" id="cd02440">
    <property type="entry name" value="AdoMet_MTases"/>
    <property type="match status" value="1"/>
</dbReference>
<reference evidence="2" key="1">
    <citation type="submission" date="2021-08" db="EMBL/GenBank/DDBJ databases">
        <title>Genome of a novel bacterium of the phylum Verrucomicrobia, Oleiharenicola sp. KSB-15.</title>
        <authorList>
            <person name="Chung J.-H."/>
            <person name="Ahn J.-H."/>
            <person name="Yoon Y."/>
            <person name="Kim D.-Y."/>
            <person name="An S.-H."/>
            <person name="Park I."/>
            <person name="Yeon J."/>
        </authorList>
    </citation>
    <scope>NUCLEOTIDE SEQUENCE</scope>
    <source>
        <strain evidence="2">KSB-15</strain>
    </source>
</reference>
<keyword evidence="2" id="KW-0489">Methyltransferase</keyword>
<dbReference type="Gene3D" id="3.40.50.150">
    <property type="entry name" value="Vaccinia Virus protein VP39"/>
    <property type="match status" value="1"/>
</dbReference>